<dbReference type="Pfam" id="PF00583">
    <property type="entry name" value="Acetyltransf_1"/>
    <property type="match status" value="1"/>
</dbReference>
<gene>
    <name evidence="4" type="ORF">QFW80_13025</name>
</gene>
<dbReference type="SUPFAM" id="SSF55729">
    <property type="entry name" value="Acyl-CoA N-acyltransferases (Nat)"/>
    <property type="match status" value="1"/>
</dbReference>
<evidence type="ECO:0000256" key="2">
    <source>
        <dbReference type="ARBA" id="ARBA00023315"/>
    </source>
</evidence>
<reference evidence="4 5" key="1">
    <citation type="submission" date="2023-04" db="EMBL/GenBank/DDBJ databases">
        <title>Luteimonas sp. M1R5S18.</title>
        <authorList>
            <person name="Sun J.-Q."/>
        </authorList>
    </citation>
    <scope>NUCLEOTIDE SEQUENCE [LARGE SCALE GENOMIC DNA]</scope>
    <source>
        <strain evidence="4 5">M1R5S18</strain>
    </source>
</reference>
<organism evidence="4 5">
    <name type="scientific">Luteimonas rhizosphaericola</name>
    <dbReference type="NCBI Taxonomy" id="3042024"/>
    <lineage>
        <taxon>Bacteria</taxon>
        <taxon>Pseudomonadati</taxon>
        <taxon>Pseudomonadota</taxon>
        <taxon>Gammaproteobacteria</taxon>
        <taxon>Lysobacterales</taxon>
        <taxon>Lysobacteraceae</taxon>
        <taxon>Luteimonas</taxon>
    </lineage>
</organism>
<evidence type="ECO:0000313" key="4">
    <source>
        <dbReference type="EMBL" id="MDH5831437.1"/>
    </source>
</evidence>
<sequence>MPLHIAVDPLDGPQIAALLQAHLDEMHRISPPESVHALDLSRLRAPDITFWSAWEGDALLGCAALRELDAGHGEVKSMRTTPAARRRGVAAALLTQVMDEATRRGYRRLSLETGTQPEFAPARALYARFGFEPCGPFGDYRLDPCSTFMTRAIDGAHDEATR</sequence>
<dbReference type="RefSeq" id="WP_280602407.1">
    <property type="nucleotide sequence ID" value="NZ_JARXRN010000028.1"/>
</dbReference>
<dbReference type="PANTHER" id="PTHR43877:SF5">
    <property type="entry name" value="BLL8307 PROTEIN"/>
    <property type="match status" value="1"/>
</dbReference>
<dbReference type="EMBL" id="JARXRN010000028">
    <property type="protein sequence ID" value="MDH5831437.1"/>
    <property type="molecule type" value="Genomic_DNA"/>
</dbReference>
<protein>
    <submittedName>
        <fullName evidence="4">GNAT family N-acetyltransferase</fullName>
    </submittedName>
</protein>
<keyword evidence="1" id="KW-0808">Transferase</keyword>
<dbReference type="Proteomes" id="UP001156831">
    <property type="component" value="Unassembled WGS sequence"/>
</dbReference>
<dbReference type="Gene3D" id="3.40.630.30">
    <property type="match status" value="1"/>
</dbReference>
<name>A0ABT6JL84_9GAMM</name>
<dbReference type="InterPro" id="IPR000182">
    <property type="entry name" value="GNAT_dom"/>
</dbReference>
<evidence type="ECO:0000256" key="1">
    <source>
        <dbReference type="ARBA" id="ARBA00022679"/>
    </source>
</evidence>
<proteinExistence type="predicted"/>
<dbReference type="PROSITE" id="PS51186">
    <property type="entry name" value="GNAT"/>
    <property type="match status" value="1"/>
</dbReference>
<feature type="domain" description="N-acetyltransferase" evidence="3">
    <location>
        <begin position="5"/>
        <end position="154"/>
    </location>
</feature>
<evidence type="ECO:0000313" key="5">
    <source>
        <dbReference type="Proteomes" id="UP001156831"/>
    </source>
</evidence>
<dbReference type="InterPro" id="IPR016181">
    <property type="entry name" value="Acyl_CoA_acyltransferase"/>
</dbReference>
<dbReference type="InterPro" id="IPR050832">
    <property type="entry name" value="Bact_Acetyltransf"/>
</dbReference>
<comment type="caution">
    <text evidence="4">The sequence shown here is derived from an EMBL/GenBank/DDBJ whole genome shotgun (WGS) entry which is preliminary data.</text>
</comment>
<keyword evidence="5" id="KW-1185">Reference proteome</keyword>
<keyword evidence="2" id="KW-0012">Acyltransferase</keyword>
<accession>A0ABT6JL84</accession>
<dbReference type="PANTHER" id="PTHR43877">
    <property type="entry name" value="AMINOALKYLPHOSPHONATE N-ACETYLTRANSFERASE-RELATED-RELATED"/>
    <property type="match status" value="1"/>
</dbReference>
<evidence type="ECO:0000259" key="3">
    <source>
        <dbReference type="PROSITE" id="PS51186"/>
    </source>
</evidence>